<sequence length="532" mass="58608">MRWYAHRPRRLGHSVLAVAFVLFLFGIAPGPARSAPDASAARQATVVVAVPVNFPPWVIPDQAGGVTGILNDLWTLWGERTGTSVKLLPLPFDQLQEAVASGQADIGDALIRTPAREARFDFSSPHFETQVMLYFGQELSGIVDAATARGFVVGVAQGDACGEKLAAQGDTLKRYPTHEAMIAAAVRGDIRLFCAQQQVADYFLNRLRKTDAFRHSPSLYVARAHWVVRKGNEALYRQVSEGFDKISAQERDAIDKRWHGTRIEPSALPIYLRYAGYILLALGIGGALLAVWNRSLRQQVTAKTAELERMLANLVCAQKSLDETNAALRQTLNQTVGALTSAMAHRDLSTAGHERRITELAVAIGRELGFDEHRLEGLGIAAMIHDVGQIQVPAEILTRPRRLSPEEFNLVKMHAEAGRDILRDIQFPWPIAEIVFQHHENVDGTGYPRGLVGDQILPEAKIIRVADSVEAMLSHRPFRRAASIDSVIAQLNAGRGQQYDADVVNACIRLIERDWQWLARPAGAGEKHLAHA</sequence>
<keyword evidence="1" id="KW-1133">Transmembrane helix</keyword>
<feature type="domain" description="HD-GYP" evidence="2">
    <location>
        <begin position="328"/>
        <end position="523"/>
    </location>
</feature>
<reference evidence="3 4" key="1">
    <citation type="submission" date="2022-08" db="EMBL/GenBank/DDBJ databases">
        <title>Reclassification of Massilia species as members of the genera Telluria, Duganella, Pseudoduganella, Mokoshia gen. nov. and Zemynaea gen. nov. using orthogonal and non-orthogonal genome-based approaches.</title>
        <authorList>
            <person name="Bowman J.P."/>
        </authorList>
    </citation>
    <scope>NUCLEOTIDE SEQUENCE [LARGE SCALE GENOMIC DNA]</scope>
    <source>
        <strain evidence="3 4">JCM 31607</strain>
    </source>
</reference>
<dbReference type="InterPro" id="IPR003607">
    <property type="entry name" value="HD/PDEase_dom"/>
</dbReference>
<protein>
    <submittedName>
        <fullName evidence="3">Transporter substrate-binding domain-containing protein</fullName>
    </submittedName>
</protein>
<organism evidence="3 4">
    <name type="scientific">Massilia solisilvae</name>
    <dbReference type="NCBI Taxonomy" id="1811225"/>
    <lineage>
        <taxon>Bacteria</taxon>
        <taxon>Pseudomonadati</taxon>
        <taxon>Pseudomonadota</taxon>
        <taxon>Betaproteobacteria</taxon>
        <taxon>Burkholderiales</taxon>
        <taxon>Oxalobacteraceae</taxon>
        <taxon>Telluria group</taxon>
        <taxon>Massilia</taxon>
    </lineage>
</organism>
<keyword evidence="1" id="KW-0812">Transmembrane</keyword>
<dbReference type="Pfam" id="PF00497">
    <property type="entry name" value="SBP_bac_3"/>
    <property type="match status" value="1"/>
</dbReference>
<keyword evidence="1" id="KW-0472">Membrane</keyword>
<dbReference type="SUPFAM" id="SSF53850">
    <property type="entry name" value="Periplasmic binding protein-like II"/>
    <property type="match status" value="1"/>
</dbReference>
<dbReference type="InterPro" id="IPR037522">
    <property type="entry name" value="HD_GYP_dom"/>
</dbReference>
<evidence type="ECO:0000313" key="4">
    <source>
        <dbReference type="Proteomes" id="UP001205861"/>
    </source>
</evidence>
<proteinExistence type="predicted"/>
<dbReference type="InterPro" id="IPR001638">
    <property type="entry name" value="Solute-binding_3/MltF_N"/>
</dbReference>
<accession>A0ABT2BG80</accession>
<evidence type="ECO:0000313" key="3">
    <source>
        <dbReference type="EMBL" id="MCS0607528.1"/>
    </source>
</evidence>
<dbReference type="Pfam" id="PF13487">
    <property type="entry name" value="HD_5"/>
    <property type="match status" value="1"/>
</dbReference>
<dbReference type="PROSITE" id="PS51832">
    <property type="entry name" value="HD_GYP"/>
    <property type="match status" value="1"/>
</dbReference>
<comment type="caution">
    <text evidence="3">The sequence shown here is derived from an EMBL/GenBank/DDBJ whole genome shotgun (WGS) entry which is preliminary data.</text>
</comment>
<evidence type="ECO:0000259" key="2">
    <source>
        <dbReference type="PROSITE" id="PS51832"/>
    </source>
</evidence>
<dbReference type="PANTHER" id="PTHR43155">
    <property type="entry name" value="CYCLIC DI-GMP PHOSPHODIESTERASE PA4108-RELATED"/>
    <property type="match status" value="1"/>
</dbReference>
<keyword evidence="4" id="KW-1185">Reference proteome</keyword>
<name>A0ABT2BG80_9BURK</name>
<dbReference type="SMART" id="SM00471">
    <property type="entry name" value="HDc"/>
    <property type="match status" value="1"/>
</dbReference>
<dbReference type="Gene3D" id="3.40.190.10">
    <property type="entry name" value="Periplasmic binding protein-like II"/>
    <property type="match status" value="2"/>
</dbReference>
<evidence type="ECO:0000256" key="1">
    <source>
        <dbReference type="SAM" id="Phobius"/>
    </source>
</evidence>
<gene>
    <name evidence="3" type="ORF">NX773_05015</name>
</gene>
<feature type="transmembrane region" description="Helical" evidence="1">
    <location>
        <begin position="271"/>
        <end position="292"/>
    </location>
</feature>
<dbReference type="PANTHER" id="PTHR43155:SF2">
    <property type="entry name" value="CYCLIC DI-GMP PHOSPHODIESTERASE PA4108"/>
    <property type="match status" value="1"/>
</dbReference>
<dbReference type="SMART" id="SM00062">
    <property type="entry name" value="PBPb"/>
    <property type="match status" value="1"/>
</dbReference>
<dbReference type="CDD" id="cd00077">
    <property type="entry name" value="HDc"/>
    <property type="match status" value="1"/>
</dbReference>
<dbReference type="EMBL" id="JANUGV010000001">
    <property type="protein sequence ID" value="MCS0607528.1"/>
    <property type="molecule type" value="Genomic_DNA"/>
</dbReference>
<dbReference type="RefSeq" id="WP_258855242.1">
    <property type="nucleotide sequence ID" value="NZ_JANUGV010000001.1"/>
</dbReference>
<dbReference type="Gene3D" id="1.10.3210.10">
    <property type="entry name" value="Hypothetical protein af1432"/>
    <property type="match status" value="1"/>
</dbReference>
<dbReference type="SUPFAM" id="SSF109604">
    <property type="entry name" value="HD-domain/PDEase-like"/>
    <property type="match status" value="1"/>
</dbReference>
<dbReference type="Proteomes" id="UP001205861">
    <property type="component" value="Unassembled WGS sequence"/>
</dbReference>